<dbReference type="EMBL" id="HBGA01075439">
    <property type="protein sequence ID" value="CAD9017030.1"/>
    <property type="molecule type" value="Transcribed_RNA"/>
</dbReference>
<dbReference type="PANTHER" id="PTHR24356:SF163">
    <property type="entry name" value="3-PHOSPHOINOSITIDE-DEPENDENT PROTEIN KINASE 1-RELATED"/>
    <property type="match status" value="1"/>
</dbReference>
<keyword evidence="2" id="KW-0723">Serine/threonine-protein kinase</keyword>
<protein>
    <recommendedName>
        <fullName evidence="1">non-specific serine/threonine protein kinase</fullName>
        <ecNumber evidence="1">2.7.11.1</ecNumber>
    </recommendedName>
</protein>
<evidence type="ECO:0000256" key="2">
    <source>
        <dbReference type="ARBA" id="ARBA00022527"/>
    </source>
</evidence>
<dbReference type="InterPro" id="IPR050236">
    <property type="entry name" value="Ser_Thr_kinase_AGC"/>
</dbReference>
<keyword evidence="5" id="KW-0418">Kinase</keyword>
<dbReference type="GO" id="GO:0005524">
    <property type="term" value="F:ATP binding"/>
    <property type="evidence" value="ECO:0007669"/>
    <property type="project" value="UniProtKB-KW"/>
</dbReference>
<dbReference type="EC" id="2.7.11.1" evidence="1"/>
<dbReference type="Gene3D" id="3.30.200.20">
    <property type="entry name" value="Phosphorylase Kinase, domain 1"/>
    <property type="match status" value="1"/>
</dbReference>
<comment type="catalytic activity">
    <reaction evidence="8">
        <text>L-seryl-[protein] + ATP = O-phospho-L-seryl-[protein] + ADP + H(+)</text>
        <dbReference type="Rhea" id="RHEA:17989"/>
        <dbReference type="Rhea" id="RHEA-COMP:9863"/>
        <dbReference type="Rhea" id="RHEA-COMP:11604"/>
        <dbReference type="ChEBI" id="CHEBI:15378"/>
        <dbReference type="ChEBI" id="CHEBI:29999"/>
        <dbReference type="ChEBI" id="CHEBI:30616"/>
        <dbReference type="ChEBI" id="CHEBI:83421"/>
        <dbReference type="ChEBI" id="CHEBI:456216"/>
        <dbReference type="EC" id="2.7.11.1"/>
    </reaction>
</comment>
<dbReference type="PANTHER" id="PTHR24356">
    <property type="entry name" value="SERINE/THREONINE-PROTEIN KINASE"/>
    <property type="match status" value="1"/>
</dbReference>
<dbReference type="SUPFAM" id="SSF56112">
    <property type="entry name" value="Protein kinase-like (PK-like)"/>
    <property type="match status" value="1"/>
</dbReference>
<evidence type="ECO:0000256" key="1">
    <source>
        <dbReference type="ARBA" id="ARBA00012513"/>
    </source>
</evidence>
<evidence type="ECO:0000256" key="7">
    <source>
        <dbReference type="ARBA" id="ARBA00047899"/>
    </source>
</evidence>
<dbReference type="PROSITE" id="PS50011">
    <property type="entry name" value="PROTEIN_KINASE_DOM"/>
    <property type="match status" value="1"/>
</dbReference>
<evidence type="ECO:0000256" key="5">
    <source>
        <dbReference type="ARBA" id="ARBA00022777"/>
    </source>
</evidence>
<dbReference type="Gene3D" id="1.10.510.10">
    <property type="entry name" value="Transferase(Phosphotransferase) domain 1"/>
    <property type="match status" value="2"/>
</dbReference>
<evidence type="ECO:0000259" key="9">
    <source>
        <dbReference type="PROSITE" id="PS50011"/>
    </source>
</evidence>
<dbReference type="InterPro" id="IPR011009">
    <property type="entry name" value="Kinase-like_dom_sf"/>
</dbReference>
<evidence type="ECO:0000256" key="8">
    <source>
        <dbReference type="ARBA" id="ARBA00048679"/>
    </source>
</evidence>
<comment type="catalytic activity">
    <reaction evidence="7">
        <text>L-threonyl-[protein] + ATP = O-phospho-L-threonyl-[protein] + ADP + H(+)</text>
        <dbReference type="Rhea" id="RHEA:46608"/>
        <dbReference type="Rhea" id="RHEA-COMP:11060"/>
        <dbReference type="Rhea" id="RHEA-COMP:11605"/>
        <dbReference type="ChEBI" id="CHEBI:15378"/>
        <dbReference type="ChEBI" id="CHEBI:30013"/>
        <dbReference type="ChEBI" id="CHEBI:30616"/>
        <dbReference type="ChEBI" id="CHEBI:61977"/>
        <dbReference type="ChEBI" id="CHEBI:456216"/>
        <dbReference type="EC" id="2.7.11.1"/>
    </reaction>
</comment>
<feature type="domain" description="Protein kinase" evidence="9">
    <location>
        <begin position="11"/>
        <end position="306"/>
    </location>
</feature>
<dbReference type="SMART" id="SM00220">
    <property type="entry name" value="S_TKc"/>
    <property type="match status" value="1"/>
</dbReference>
<evidence type="ECO:0000256" key="4">
    <source>
        <dbReference type="ARBA" id="ARBA00022741"/>
    </source>
</evidence>
<proteinExistence type="predicted"/>
<dbReference type="AlphaFoldDB" id="A0A7S1NFQ4"/>
<keyword evidence="3" id="KW-0808">Transferase</keyword>
<dbReference type="GO" id="GO:0004674">
    <property type="term" value="F:protein serine/threonine kinase activity"/>
    <property type="evidence" value="ECO:0007669"/>
    <property type="project" value="UniProtKB-KW"/>
</dbReference>
<evidence type="ECO:0000313" key="10">
    <source>
        <dbReference type="EMBL" id="CAD9017030.1"/>
    </source>
</evidence>
<dbReference type="Pfam" id="PF00069">
    <property type="entry name" value="Pkinase"/>
    <property type="match status" value="1"/>
</dbReference>
<dbReference type="GO" id="GO:0035556">
    <property type="term" value="P:intracellular signal transduction"/>
    <property type="evidence" value="ECO:0007669"/>
    <property type="project" value="TreeGrafter"/>
</dbReference>
<name>A0A7S1NFQ4_9EUGL</name>
<dbReference type="FunFam" id="3.30.200.20:FF:000042">
    <property type="entry name" value="Aurora kinase A"/>
    <property type="match status" value="1"/>
</dbReference>
<reference evidence="10" key="1">
    <citation type="submission" date="2021-01" db="EMBL/GenBank/DDBJ databases">
        <authorList>
            <person name="Corre E."/>
            <person name="Pelletier E."/>
            <person name="Niang G."/>
            <person name="Scheremetjew M."/>
            <person name="Finn R."/>
            <person name="Kale V."/>
            <person name="Holt S."/>
            <person name="Cochrane G."/>
            <person name="Meng A."/>
            <person name="Brown T."/>
            <person name="Cohen L."/>
        </authorList>
    </citation>
    <scope>NUCLEOTIDE SEQUENCE</scope>
    <source>
        <strain evidence="10">NIES-381</strain>
    </source>
</reference>
<keyword evidence="4" id="KW-0547">Nucleotide-binding</keyword>
<sequence length="334" mass="37324">MPLSITNTDLQYEDQDLGFGSLSRVVLARHNHNGTYYAIKIMSKNQVISNKAVDLVMQEKEILGRLEHPNVVSIISTFQTDIELYYVLEYCNGGELLYHIEVQKGLDPLTTKWVTAELVNAVTYLHLQGVAHRDLKPQNVVFIHTEHGPHLKLIDFATAAVSTEQPRPLGKIVRTADDELEDLDDAADERMRSRWHAREAQGKRFIGTCQYCSPEMIIDCTATYSSDLWALGTVVYHMVAGTGAFDDEDSFAVLKRILSWKFTYPEGFDAGARTLCDALIVLCPTARLGVGPTGCAGDQLKAHPYFTGVDWDALPTQQLDVHLSEWEPAATQKL</sequence>
<dbReference type="PROSITE" id="PS00108">
    <property type="entry name" value="PROTEIN_KINASE_ST"/>
    <property type="match status" value="1"/>
</dbReference>
<accession>A0A7S1NFQ4</accession>
<dbReference type="InterPro" id="IPR000719">
    <property type="entry name" value="Prot_kinase_dom"/>
</dbReference>
<evidence type="ECO:0000256" key="3">
    <source>
        <dbReference type="ARBA" id="ARBA00022679"/>
    </source>
</evidence>
<organism evidence="10">
    <name type="scientific">Eutreptiella gymnastica</name>
    <dbReference type="NCBI Taxonomy" id="73025"/>
    <lineage>
        <taxon>Eukaryota</taxon>
        <taxon>Discoba</taxon>
        <taxon>Euglenozoa</taxon>
        <taxon>Euglenida</taxon>
        <taxon>Spirocuta</taxon>
        <taxon>Euglenophyceae</taxon>
        <taxon>Eutreptiales</taxon>
        <taxon>Eutreptiaceae</taxon>
        <taxon>Eutreptiella</taxon>
    </lineage>
</organism>
<keyword evidence="6" id="KW-0067">ATP-binding</keyword>
<gene>
    <name evidence="10" type="ORF">EGYM00392_LOCUS28139</name>
</gene>
<dbReference type="InterPro" id="IPR008271">
    <property type="entry name" value="Ser/Thr_kinase_AS"/>
</dbReference>
<evidence type="ECO:0000256" key="6">
    <source>
        <dbReference type="ARBA" id="ARBA00022840"/>
    </source>
</evidence>